<feature type="chain" id="PRO_5013075653" evidence="6">
    <location>
        <begin position="19"/>
        <end position="886"/>
    </location>
</feature>
<evidence type="ECO:0000256" key="6">
    <source>
        <dbReference type="SAM" id="SignalP"/>
    </source>
</evidence>
<dbReference type="SUPFAM" id="SSF82171">
    <property type="entry name" value="DPP6 N-terminal domain-like"/>
    <property type="match status" value="1"/>
</dbReference>
<dbReference type="InterPro" id="IPR006665">
    <property type="entry name" value="OmpA-like"/>
</dbReference>
<dbReference type="eggNOG" id="COG0823">
    <property type="taxonomic scope" value="Bacteria"/>
</dbReference>
<dbReference type="InterPro" id="IPR011659">
    <property type="entry name" value="WD40"/>
</dbReference>
<accession>A0A221UUX7</accession>
<dbReference type="Pfam" id="PF13620">
    <property type="entry name" value="CarboxypepD_reg"/>
    <property type="match status" value="1"/>
</dbReference>
<dbReference type="Pfam" id="PF05036">
    <property type="entry name" value="SPOR"/>
    <property type="match status" value="1"/>
</dbReference>
<dbReference type="Proteomes" id="UP000204551">
    <property type="component" value="Chromosome"/>
</dbReference>
<dbReference type="SUPFAM" id="SSF49478">
    <property type="entry name" value="Cna protein B-type domain"/>
    <property type="match status" value="1"/>
</dbReference>
<dbReference type="SUPFAM" id="SSF103088">
    <property type="entry name" value="OmpA-like"/>
    <property type="match status" value="1"/>
</dbReference>
<dbReference type="PANTHER" id="PTHR30329">
    <property type="entry name" value="STATOR ELEMENT OF FLAGELLAR MOTOR COMPLEX"/>
    <property type="match status" value="1"/>
</dbReference>
<dbReference type="PROSITE" id="PS51123">
    <property type="entry name" value="OMPA_2"/>
    <property type="match status" value="1"/>
</dbReference>
<dbReference type="CDD" id="cd07185">
    <property type="entry name" value="OmpA_C-like"/>
    <property type="match status" value="1"/>
</dbReference>
<evidence type="ECO:0000256" key="1">
    <source>
        <dbReference type="ARBA" id="ARBA00004442"/>
    </source>
</evidence>
<evidence type="ECO:0000313" key="9">
    <source>
        <dbReference type="EMBL" id="ASO04896.1"/>
    </source>
</evidence>
<name>A0A221UUX7_9FLAO</name>
<evidence type="ECO:0000256" key="3">
    <source>
        <dbReference type="ARBA" id="ARBA00023237"/>
    </source>
</evidence>
<comment type="subcellular location">
    <subcellularLocation>
        <location evidence="1">Cell outer membrane</location>
    </subcellularLocation>
</comment>
<evidence type="ECO:0000313" key="10">
    <source>
        <dbReference type="Proteomes" id="UP000204551"/>
    </source>
</evidence>
<dbReference type="Gene3D" id="3.30.1330.60">
    <property type="entry name" value="OmpA-like domain"/>
    <property type="match status" value="1"/>
</dbReference>
<dbReference type="InterPro" id="IPR050330">
    <property type="entry name" value="Bact_OuterMem_StrucFunc"/>
</dbReference>
<gene>
    <name evidence="9" type="ORF">AREALGSMS7_01426</name>
</gene>
<dbReference type="GO" id="GO:0042834">
    <property type="term" value="F:peptidoglycan binding"/>
    <property type="evidence" value="ECO:0007669"/>
    <property type="project" value="InterPro"/>
</dbReference>
<feature type="compositionally biased region" description="Basic and acidic residues" evidence="5">
    <location>
        <begin position="190"/>
        <end position="220"/>
    </location>
</feature>
<sequence length="886" mass="100869">MKQLLTACLLFLALICSAQGIRKNISTYSHAQYSEIDINTNKQQSNSTSDSNGRVTPEIFRKKAAANHIKSRTFKNINGADEGFYIVSGVFSDMGNAQNLAQKLKVKGFAAGYISNPSNGLNYVYLNRYDTLDSAILACNSKLDGTYTDPFWLMNVDNGGKSKKLEINGNGTVSRLPLPNTALDKNSAQEVKDYPKGLKAPDQDEKQEPKTNKEETKEELSLEEVTYDMLSPIEEDKNDVSKVRGTNFNEKTSPNAARLIQKADQYFDKMWYAEAAELYEEALNKDANNYSLEILQKAGDSHYYNTNMERAYYYYNIIFERYEEEVSPDQIFKYAHTLKGTGKYSKSKRMMRLYDKQVEQGNVGSKLDFKAGKKEAVLDKILNMELKFGLKNLAINTKYSEFSPMFYNDDEIVFASAKDSSIFNTRRYKWNNQPYLDLYVSKVNKESQDLKAAIRFSKKINSKYHEASVTFTPDNSTMYFTRNNYGKKLKRDKNGVNHLKIYVSKKVDGEWMEAQEVPFNSDDYSTGHPALSPDGKKLYFVSDMPGTIGDTDIFVVDVLDNGSYSEPKNLGPGINTEQKEMFPFINDKKLYFASNGHVGLGGLDVYEVAYDEEGFKEVINMGQPINSNKDDFSYIVNEEDQKGYFASNRRGGKGDDDIYSFERLVLEEVVKNAISGVVTELITGDLMPKALVTLLDENNIKLKEMVTEDDGSFVFEDLESNTKYTIKTTRSEFFENVVTAETKKNEVVNVDITMKKLKELIVIEDGIKKLKTDMIFFDFDKSYIRKDASLELDKLVEVMTEYKDMVIKIESHTDSRGPDVYNKYLSDKRAKSTRAYLISKGISADRIESAIGYGEERLINECGNGVRCSREKHELNRRSEFVIVKM</sequence>
<evidence type="ECO:0000256" key="4">
    <source>
        <dbReference type="PROSITE-ProRule" id="PRU00473"/>
    </source>
</evidence>
<dbReference type="eggNOG" id="COG2885">
    <property type="taxonomic scope" value="Bacteria"/>
</dbReference>
<dbReference type="SUPFAM" id="SSF110997">
    <property type="entry name" value="Sporulation related repeat"/>
    <property type="match status" value="1"/>
</dbReference>
<dbReference type="Pfam" id="PF00691">
    <property type="entry name" value="OmpA"/>
    <property type="match status" value="1"/>
</dbReference>
<organism evidence="9 10">
    <name type="scientific">Arenibacter algicola</name>
    <dbReference type="NCBI Taxonomy" id="616991"/>
    <lineage>
        <taxon>Bacteria</taxon>
        <taxon>Pseudomonadati</taxon>
        <taxon>Bacteroidota</taxon>
        <taxon>Flavobacteriia</taxon>
        <taxon>Flavobacteriales</taxon>
        <taxon>Flavobacteriaceae</taxon>
        <taxon>Arenibacter</taxon>
    </lineage>
</organism>
<dbReference type="KEGG" id="aalg:AREALGSMS7_01426"/>
<evidence type="ECO:0000259" key="8">
    <source>
        <dbReference type="PROSITE" id="PS51724"/>
    </source>
</evidence>
<keyword evidence="3" id="KW-0998">Cell outer membrane</keyword>
<feature type="domain" description="OmpA-like" evidence="7">
    <location>
        <begin position="764"/>
        <end position="886"/>
    </location>
</feature>
<proteinExistence type="predicted"/>
<dbReference type="Gene3D" id="2.120.10.30">
    <property type="entry name" value="TolB, C-terminal domain"/>
    <property type="match status" value="1"/>
</dbReference>
<dbReference type="Pfam" id="PF07676">
    <property type="entry name" value="PD40"/>
    <property type="match status" value="2"/>
</dbReference>
<dbReference type="Gene3D" id="1.25.40.10">
    <property type="entry name" value="Tetratricopeptide repeat domain"/>
    <property type="match status" value="1"/>
</dbReference>
<dbReference type="STRING" id="616991.GCA_000733925_04576"/>
<feature type="region of interest" description="Disordered" evidence="5">
    <location>
        <begin position="175"/>
        <end position="221"/>
    </location>
</feature>
<dbReference type="RefSeq" id="WP_157730702.1">
    <property type="nucleotide sequence ID" value="NZ_CP022515.1"/>
</dbReference>
<keyword evidence="6" id="KW-0732">Signal</keyword>
<keyword evidence="9" id="KW-0449">Lipoprotein</keyword>
<dbReference type="Gene3D" id="3.30.70.1070">
    <property type="entry name" value="Sporulation related repeat"/>
    <property type="match status" value="1"/>
</dbReference>
<dbReference type="InterPro" id="IPR006664">
    <property type="entry name" value="OMP_bac"/>
</dbReference>
<dbReference type="InterPro" id="IPR036737">
    <property type="entry name" value="OmpA-like_sf"/>
</dbReference>
<dbReference type="InterPro" id="IPR011990">
    <property type="entry name" value="TPR-like_helical_dom_sf"/>
</dbReference>
<dbReference type="SUPFAM" id="SSF48452">
    <property type="entry name" value="TPR-like"/>
    <property type="match status" value="1"/>
</dbReference>
<feature type="signal peptide" evidence="6">
    <location>
        <begin position="1"/>
        <end position="18"/>
    </location>
</feature>
<dbReference type="PANTHER" id="PTHR30329:SF21">
    <property type="entry name" value="LIPOPROTEIN YIAD-RELATED"/>
    <property type="match status" value="1"/>
</dbReference>
<feature type="domain" description="SPOR" evidence="8">
    <location>
        <begin position="78"/>
        <end position="155"/>
    </location>
</feature>
<evidence type="ECO:0000259" key="7">
    <source>
        <dbReference type="PROSITE" id="PS51123"/>
    </source>
</evidence>
<dbReference type="InterPro" id="IPR007730">
    <property type="entry name" value="SPOR-like_dom"/>
</dbReference>
<keyword evidence="2 4" id="KW-0472">Membrane</keyword>
<evidence type="ECO:0000256" key="5">
    <source>
        <dbReference type="SAM" id="MobiDB-lite"/>
    </source>
</evidence>
<dbReference type="GO" id="GO:0009279">
    <property type="term" value="C:cell outer membrane"/>
    <property type="evidence" value="ECO:0007669"/>
    <property type="project" value="UniProtKB-SubCell"/>
</dbReference>
<evidence type="ECO:0000256" key="2">
    <source>
        <dbReference type="ARBA" id="ARBA00023136"/>
    </source>
</evidence>
<dbReference type="PRINTS" id="PR01021">
    <property type="entry name" value="OMPADOMAIN"/>
</dbReference>
<dbReference type="EMBL" id="CP022515">
    <property type="protein sequence ID" value="ASO04896.1"/>
    <property type="molecule type" value="Genomic_DNA"/>
</dbReference>
<dbReference type="PROSITE" id="PS51724">
    <property type="entry name" value="SPOR"/>
    <property type="match status" value="1"/>
</dbReference>
<reference evidence="9 10" key="1">
    <citation type="submission" date="2017-07" db="EMBL/GenBank/DDBJ databases">
        <title>Genome Sequence of Arenibacter algicola Strain SMS7 Isolated from a culture of the Diatom Skeletonema marinoi.</title>
        <authorList>
            <person name="Topel M."/>
            <person name="Pinder M.I.M."/>
            <person name="Johansson O.N."/>
            <person name="Kourtchenko O."/>
            <person name="Godhe A."/>
            <person name="Clarke A.K."/>
        </authorList>
    </citation>
    <scope>NUCLEOTIDE SEQUENCE [LARGE SCALE GENOMIC DNA]</scope>
    <source>
        <strain evidence="9 10">SMS7</strain>
    </source>
</reference>
<dbReference type="Gene3D" id="2.60.40.1120">
    <property type="entry name" value="Carboxypeptidase-like, regulatory domain"/>
    <property type="match status" value="1"/>
</dbReference>
<dbReference type="InterPro" id="IPR011042">
    <property type="entry name" value="6-blade_b-propeller_TolB-like"/>
</dbReference>
<dbReference type="AlphaFoldDB" id="A0A221UUX7"/>
<dbReference type="InterPro" id="IPR036680">
    <property type="entry name" value="SPOR-like_sf"/>
</dbReference>
<protein>
    <submittedName>
        <fullName evidence="9">Outer membrane lipoprotein Omp16</fullName>
    </submittedName>
</protein>